<gene>
    <name evidence="2" type="ORF">Xmlh_05870</name>
</gene>
<dbReference type="Proteomes" id="UP000190559">
    <property type="component" value="Unassembled WGS sequence"/>
</dbReference>
<sequence>MDHKKPVITRKALSEFHPGLRDFLAYRRFGAEAFSDSRIGIQHIKAVGKTEGYAGTPQHKHLLEFQMVYVLKGSVSFKIGDDLIKITEGDSLILPPSISHSQVAYSEDVEMLEITCPANFETHDV</sequence>
<dbReference type="AlphaFoldDB" id="A0A1T1P9F5"/>
<accession>A0A1T1P9F5</accession>
<protein>
    <recommendedName>
        <fullName evidence="1">Cupin type-2 domain-containing protein</fullName>
    </recommendedName>
</protein>
<evidence type="ECO:0000313" key="2">
    <source>
        <dbReference type="EMBL" id="OOW72240.1"/>
    </source>
</evidence>
<name>A0A1T1P9F5_9XANT</name>
<feature type="domain" description="Cupin type-2" evidence="1">
    <location>
        <begin position="55"/>
        <end position="114"/>
    </location>
</feature>
<organism evidence="2 3">
    <name type="scientific">Xanthomonas axonopodis pv. melhusii</name>
    <dbReference type="NCBI Taxonomy" id="487834"/>
    <lineage>
        <taxon>Bacteria</taxon>
        <taxon>Pseudomonadati</taxon>
        <taxon>Pseudomonadota</taxon>
        <taxon>Gammaproteobacteria</taxon>
        <taxon>Lysobacterales</taxon>
        <taxon>Lysobacteraceae</taxon>
        <taxon>Xanthomonas</taxon>
    </lineage>
</organism>
<dbReference type="InterPro" id="IPR011051">
    <property type="entry name" value="RmlC_Cupin_sf"/>
</dbReference>
<dbReference type="Gene3D" id="2.60.120.10">
    <property type="entry name" value="Jelly Rolls"/>
    <property type="match status" value="1"/>
</dbReference>
<dbReference type="InterPro" id="IPR013096">
    <property type="entry name" value="Cupin_2"/>
</dbReference>
<dbReference type="Pfam" id="PF07883">
    <property type="entry name" value="Cupin_2"/>
    <property type="match status" value="1"/>
</dbReference>
<dbReference type="InterPro" id="IPR014710">
    <property type="entry name" value="RmlC-like_jellyroll"/>
</dbReference>
<dbReference type="RefSeq" id="WP_078562941.1">
    <property type="nucleotide sequence ID" value="NZ_LOJW01000005.1"/>
</dbReference>
<evidence type="ECO:0000313" key="3">
    <source>
        <dbReference type="Proteomes" id="UP000190559"/>
    </source>
</evidence>
<reference evidence="2 3" key="1">
    <citation type="submission" date="2015-12" db="EMBL/GenBank/DDBJ databases">
        <authorList>
            <person name="Shamseldin A."/>
            <person name="Moawad H."/>
            <person name="Abd El-Rahim W.M."/>
            <person name="Sadowsky M.J."/>
        </authorList>
    </citation>
    <scope>NUCLEOTIDE SEQUENCE [LARGE SCALE GENOMIC DNA]</scope>
    <source>
        <strain evidence="2 3">LMG9050</strain>
    </source>
</reference>
<evidence type="ECO:0000259" key="1">
    <source>
        <dbReference type="Pfam" id="PF07883"/>
    </source>
</evidence>
<comment type="caution">
    <text evidence="2">The sequence shown here is derived from an EMBL/GenBank/DDBJ whole genome shotgun (WGS) entry which is preliminary data.</text>
</comment>
<dbReference type="EMBL" id="LOJW01000005">
    <property type="protein sequence ID" value="OOW72240.1"/>
    <property type="molecule type" value="Genomic_DNA"/>
</dbReference>
<dbReference type="SUPFAM" id="SSF51182">
    <property type="entry name" value="RmlC-like cupins"/>
    <property type="match status" value="1"/>
</dbReference>
<proteinExistence type="predicted"/>